<dbReference type="PANTHER" id="PTHR13593:SF24">
    <property type="entry name" value="PI-PLC X DOMAIN-CONTAINING PROTEIN 1"/>
    <property type="match status" value="1"/>
</dbReference>
<dbReference type="InterPro" id="IPR051057">
    <property type="entry name" value="PI-PLC_domain"/>
</dbReference>
<proteinExistence type="predicted"/>
<evidence type="ECO:0000313" key="1">
    <source>
        <dbReference type="Ensembl" id="ENSOMEP00000027847.1"/>
    </source>
</evidence>
<dbReference type="Gene3D" id="3.20.20.190">
    <property type="entry name" value="Phosphatidylinositol (PI) phosphodiesterase"/>
    <property type="match status" value="1"/>
</dbReference>
<evidence type="ECO:0000313" key="2">
    <source>
        <dbReference type="Proteomes" id="UP000261560"/>
    </source>
</evidence>
<sequence length="281" mass="32655">GISGQPWESNPGHPDLVLLCSGSHDSMSFDLDVNSSIVEPDQLRRFSRFCCVRKLMFRWGTTQEVNIKEQLDAGVRYLDLRIARKPKDPDPNRLYFYHGLYTRSDTVFRDINEWAELHRKEVLILSVSHFKGFDKLAATLHNYLIHFIKTLFGPKLLLKTDKPILKTCWDQGRNVIVSYDHPAYQQSALWNKIQYYYGDSMERFFVCGLNMTLPSDRRILKYILRICDSFPSVVRRSLPKLLQWVQQQNRNTPFNIVASDVVTRSGFVPTVVRLNGKPLKG</sequence>
<keyword evidence="2" id="KW-1185">Reference proteome</keyword>
<dbReference type="PROSITE" id="PS50007">
    <property type="entry name" value="PIPLC_X_DOMAIN"/>
    <property type="match status" value="1"/>
</dbReference>
<dbReference type="GeneTree" id="ENSGT00940000161625"/>
<dbReference type="PANTHER" id="PTHR13593">
    <property type="match status" value="1"/>
</dbReference>
<evidence type="ECO:0008006" key="3">
    <source>
        <dbReference type="Google" id="ProtNLM"/>
    </source>
</evidence>
<dbReference type="Ensembl" id="ENSOMET00000000929.1">
    <property type="protein sequence ID" value="ENSOMEP00000027847.1"/>
    <property type="gene ID" value="ENSOMEG00000010564.1"/>
</dbReference>
<dbReference type="AlphaFoldDB" id="A0A3B3DCN4"/>
<name>A0A3B3DCN4_ORYME</name>
<reference evidence="1" key="2">
    <citation type="submission" date="2025-09" db="UniProtKB">
        <authorList>
            <consortium name="Ensembl"/>
        </authorList>
    </citation>
    <scope>IDENTIFICATION</scope>
</reference>
<protein>
    <recommendedName>
        <fullName evidence="3">Phosphatidylinositol-specific phospholipase C X domain-containing protein</fullName>
    </recommendedName>
</protein>
<dbReference type="Proteomes" id="UP000261560">
    <property type="component" value="Unplaced"/>
</dbReference>
<reference evidence="1" key="1">
    <citation type="submission" date="2025-08" db="UniProtKB">
        <authorList>
            <consortium name="Ensembl"/>
        </authorList>
    </citation>
    <scope>IDENTIFICATION</scope>
</reference>
<dbReference type="GO" id="GO:0006629">
    <property type="term" value="P:lipid metabolic process"/>
    <property type="evidence" value="ECO:0007669"/>
    <property type="project" value="InterPro"/>
</dbReference>
<dbReference type="SUPFAM" id="SSF51695">
    <property type="entry name" value="PLC-like phosphodiesterases"/>
    <property type="match status" value="1"/>
</dbReference>
<accession>A0A3B3DCN4</accession>
<organism evidence="1 2">
    <name type="scientific">Oryzias melastigma</name>
    <name type="common">Marine medaka</name>
    <dbReference type="NCBI Taxonomy" id="30732"/>
    <lineage>
        <taxon>Eukaryota</taxon>
        <taxon>Metazoa</taxon>
        <taxon>Chordata</taxon>
        <taxon>Craniata</taxon>
        <taxon>Vertebrata</taxon>
        <taxon>Euteleostomi</taxon>
        <taxon>Actinopterygii</taxon>
        <taxon>Neopterygii</taxon>
        <taxon>Teleostei</taxon>
        <taxon>Neoteleostei</taxon>
        <taxon>Acanthomorphata</taxon>
        <taxon>Ovalentaria</taxon>
        <taxon>Atherinomorphae</taxon>
        <taxon>Beloniformes</taxon>
        <taxon>Adrianichthyidae</taxon>
        <taxon>Oryziinae</taxon>
        <taxon>Oryzias</taxon>
    </lineage>
</organism>
<dbReference type="STRING" id="30732.ENSOMEP00000027847"/>
<dbReference type="PaxDb" id="30732-ENSOMEP00000027847"/>
<dbReference type="InterPro" id="IPR017946">
    <property type="entry name" value="PLC-like_Pdiesterase_TIM-brl"/>
</dbReference>
<dbReference type="GO" id="GO:0008081">
    <property type="term" value="F:phosphoric diester hydrolase activity"/>
    <property type="evidence" value="ECO:0007669"/>
    <property type="project" value="InterPro"/>
</dbReference>